<keyword evidence="4" id="KW-1185">Reference proteome</keyword>
<dbReference type="EMBL" id="CP097636">
    <property type="protein sequence ID" value="URI08536.1"/>
    <property type="molecule type" value="Genomic_DNA"/>
</dbReference>
<organism evidence="3 4">
    <name type="scientific">Aquincola tertiaricarbonis</name>
    <dbReference type="NCBI Taxonomy" id="391953"/>
    <lineage>
        <taxon>Bacteria</taxon>
        <taxon>Pseudomonadati</taxon>
        <taxon>Pseudomonadota</taxon>
        <taxon>Betaproteobacteria</taxon>
        <taxon>Burkholderiales</taxon>
        <taxon>Sphaerotilaceae</taxon>
        <taxon>Aquincola</taxon>
    </lineage>
</organism>
<dbReference type="Gene3D" id="1.10.287.470">
    <property type="entry name" value="Helix hairpin bin"/>
    <property type="match status" value="1"/>
</dbReference>
<dbReference type="SUPFAM" id="SSF111369">
    <property type="entry name" value="HlyD-like secretion proteins"/>
    <property type="match status" value="1"/>
</dbReference>
<evidence type="ECO:0000313" key="3">
    <source>
        <dbReference type="EMBL" id="URI08536.1"/>
    </source>
</evidence>
<dbReference type="Proteomes" id="UP001056201">
    <property type="component" value="Chromosome 2"/>
</dbReference>
<dbReference type="InterPro" id="IPR058625">
    <property type="entry name" value="MdtA-like_BSH"/>
</dbReference>
<feature type="domain" description="Multidrug resistance protein MdtA-like barrel-sandwich hybrid" evidence="2">
    <location>
        <begin position="58"/>
        <end position="205"/>
    </location>
</feature>
<reference evidence="3" key="1">
    <citation type="submission" date="2022-05" db="EMBL/GenBank/DDBJ databases">
        <title>An RpoN-dependent PEP-CTERM gene is involved in floc formation of an Aquincola tertiaricarbonis strain.</title>
        <authorList>
            <person name="Qiu D."/>
            <person name="Xia M."/>
        </authorList>
    </citation>
    <scope>NUCLEOTIDE SEQUENCE</scope>
    <source>
        <strain evidence="3">RN12</strain>
    </source>
</reference>
<dbReference type="RefSeq" id="WP_250196758.1">
    <property type="nucleotide sequence ID" value="NZ_CP097636.1"/>
</dbReference>
<protein>
    <submittedName>
        <fullName evidence="3">HlyD family efflux transporter periplasmic adaptor subunit</fullName>
    </submittedName>
</protein>
<dbReference type="Pfam" id="PF25917">
    <property type="entry name" value="BSH_RND"/>
    <property type="match status" value="1"/>
</dbReference>
<dbReference type="PANTHER" id="PTHR30469:SF15">
    <property type="entry name" value="HLYD FAMILY OF SECRETION PROTEINS"/>
    <property type="match status" value="1"/>
</dbReference>
<evidence type="ECO:0000313" key="4">
    <source>
        <dbReference type="Proteomes" id="UP001056201"/>
    </source>
</evidence>
<evidence type="ECO:0000256" key="1">
    <source>
        <dbReference type="SAM" id="SignalP"/>
    </source>
</evidence>
<accession>A0ABY4S526</accession>
<dbReference type="PROSITE" id="PS51257">
    <property type="entry name" value="PROKAR_LIPOPROTEIN"/>
    <property type="match status" value="1"/>
</dbReference>
<evidence type="ECO:0000259" key="2">
    <source>
        <dbReference type="Pfam" id="PF25917"/>
    </source>
</evidence>
<dbReference type="Gene3D" id="2.40.50.100">
    <property type="match status" value="1"/>
</dbReference>
<feature type="signal peptide" evidence="1">
    <location>
        <begin position="1"/>
        <end position="26"/>
    </location>
</feature>
<sequence>MSLRPCLVCLPALLALLSACSERAPAAAPAVAAVAAAASQPVALVARGKVEVPGGLLEVAAPLEGSLRTLAVAEGQTVHRGQLLAVLASPALEQEAAVAQAELALARSKQQQLTQRIAPARSLLARLDEAERAGAADPVRSDEARQALREAESAVRVGAAELALTQARLQSLQVQLAQRRVLAPVDGLVQTELAPVGSRVAAGRPLLSLLPARALRVRAEVNEALAPALHTGLRASVVPDGPQAPGTAPLAGRVVRVGAMYGSSRLDDEPLARGGQRVLECWIELETAGALRAGQWVRVNLHE</sequence>
<dbReference type="PANTHER" id="PTHR30469">
    <property type="entry name" value="MULTIDRUG RESISTANCE PROTEIN MDTA"/>
    <property type="match status" value="1"/>
</dbReference>
<proteinExistence type="predicted"/>
<feature type="chain" id="PRO_5045543075" evidence="1">
    <location>
        <begin position="27"/>
        <end position="303"/>
    </location>
</feature>
<gene>
    <name evidence="3" type="ORF">MW290_23430</name>
</gene>
<keyword evidence="1" id="KW-0732">Signal</keyword>
<name>A0ABY4S526_AQUTE</name>
<dbReference type="Gene3D" id="2.40.30.170">
    <property type="match status" value="1"/>
</dbReference>